<keyword evidence="5" id="KW-0695">RNA-directed DNA polymerase</keyword>
<organism evidence="9 10">
    <name type="scientific">Aliarcobacter cryaerophilus ATCC 43158</name>
    <dbReference type="NCBI Taxonomy" id="1032070"/>
    <lineage>
        <taxon>Bacteria</taxon>
        <taxon>Pseudomonadati</taxon>
        <taxon>Campylobacterota</taxon>
        <taxon>Epsilonproteobacteria</taxon>
        <taxon>Campylobacterales</taxon>
        <taxon>Arcobacteraceae</taxon>
        <taxon>Aliarcobacter</taxon>
    </lineage>
</organism>
<keyword evidence="2" id="KW-0548">Nucleotidyltransferase</keyword>
<accession>A0AAD0TZ57</accession>
<keyword evidence="1" id="KW-0808">Transferase</keyword>
<evidence type="ECO:0000256" key="1">
    <source>
        <dbReference type="ARBA" id="ARBA00022679"/>
    </source>
</evidence>
<keyword evidence="4" id="KW-0460">Magnesium</keyword>
<dbReference type="Pfam" id="PF00078">
    <property type="entry name" value="RVT_1"/>
    <property type="match status" value="1"/>
</dbReference>
<dbReference type="GO" id="GO:0003964">
    <property type="term" value="F:RNA-directed DNA polymerase activity"/>
    <property type="evidence" value="ECO:0007669"/>
    <property type="project" value="UniProtKB-KW"/>
</dbReference>
<dbReference type="PROSITE" id="PS50878">
    <property type="entry name" value="RT_POL"/>
    <property type="match status" value="1"/>
</dbReference>
<dbReference type="NCBIfam" id="NF038233">
    <property type="entry name" value="retron_St85_RT"/>
    <property type="match status" value="1"/>
</dbReference>
<dbReference type="AlphaFoldDB" id="A0AAD0TZ57"/>
<dbReference type="EMBL" id="CP032823">
    <property type="protein sequence ID" value="AYJ79617.1"/>
    <property type="molecule type" value="Genomic_DNA"/>
</dbReference>
<dbReference type="GO" id="GO:0003723">
    <property type="term" value="F:RNA binding"/>
    <property type="evidence" value="ECO:0007669"/>
    <property type="project" value="InterPro"/>
</dbReference>
<dbReference type="GeneID" id="56460691"/>
<keyword evidence="3" id="KW-0479">Metal-binding</keyword>
<dbReference type="GO" id="GO:0051607">
    <property type="term" value="P:defense response to virus"/>
    <property type="evidence" value="ECO:0007669"/>
    <property type="project" value="UniProtKB-KW"/>
</dbReference>
<keyword evidence="6" id="KW-0051">Antiviral defense</keyword>
<gene>
    <name evidence="9" type="ORF">ACRYA_0468</name>
</gene>
<sequence length="307" mass="36250">MIFLESICKRFEKNLNQIVDFSTTANKRYKTYKIKKRTSGTRTIEQPSQELKLYQKFISEKIFLNLPVHEAVFSYKKNISIKNLADKHKNNRYLLRIDFKDFFPSIKGDNIRLFLKNSNLKLSDLEITLINLFVCKNNKLTIGASSSPSITNAILFSFDDDVYKFCLEQNIIYSRYADDLYFSTNEEGILSSILEYVKNYIFSYKIDLHINYDKNIYTSKKHRRIITGLTITTDGNISVGRKQKQYIKSLINSYKYKCLEDEQINYLKGYLNFLVYIEPTYIDNLKNKYGEVIINELFINKFNNKCN</sequence>
<feature type="domain" description="Reverse transcriptase" evidence="8">
    <location>
        <begin position="15"/>
        <end position="231"/>
    </location>
</feature>
<dbReference type="SUPFAM" id="SSF56672">
    <property type="entry name" value="DNA/RNA polymerases"/>
    <property type="match status" value="1"/>
</dbReference>
<dbReference type="CDD" id="cd03487">
    <property type="entry name" value="RT_Bac_retron_II"/>
    <property type="match status" value="1"/>
</dbReference>
<dbReference type="PRINTS" id="PR00866">
    <property type="entry name" value="RNADNAPOLMS"/>
</dbReference>
<protein>
    <submittedName>
        <fullName evidence="9">RNA-dependent DNA polymerase</fullName>
    </submittedName>
</protein>
<evidence type="ECO:0000313" key="9">
    <source>
        <dbReference type="EMBL" id="AYJ79617.1"/>
    </source>
</evidence>
<reference evidence="9 10" key="1">
    <citation type="submission" date="2018-10" db="EMBL/GenBank/DDBJ databases">
        <title>Complete genome sequences of Arcobacter cryaerophilus strains ATCC 43158 and ATCC 49615.</title>
        <authorList>
            <person name="Miller W.G."/>
            <person name="Yee E."/>
            <person name="Bono J.L."/>
        </authorList>
    </citation>
    <scope>NUCLEOTIDE SEQUENCE [LARGE SCALE GENOMIC DNA]</scope>
    <source>
        <strain evidence="9 10">ATCC 43158</strain>
    </source>
</reference>
<evidence type="ECO:0000313" key="10">
    <source>
        <dbReference type="Proteomes" id="UP000273809"/>
    </source>
</evidence>
<evidence type="ECO:0000259" key="8">
    <source>
        <dbReference type="PROSITE" id="PS50878"/>
    </source>
</evidence>
<dbReference type="InterPro" id="IPR043502">
    <property type="entry name" value="DNA/RNA_pol_sf"/>
</dbReference>
<dbReference type="GO" id="GO:0046872">
    <property type="term" value="F:metal ion binding"/>
    <property type="evidence" value="ECO:0007669"/>
    <property type="project" value="UniProtKB-KW"/>
</dbReference>
<dbReference type="Proteomes" id="UP000273809">
    <property type="component" value="Chromosome"/>
</dbReference>
<evidence type="ECO:0000256" key="4">
    <source>
        <dbReference type="ARBA" id="ARBA00022842"/>
    </source>
</evidence>
<dbReference type="InterPro" id="IPR000123">
    <property type="entry name" value="Reverse_transcriptase_msDNA"/>
</dbReference>
<dbReference type="KEGG" id="acre:ACRYA_0468"/>
<evidence type="ECO:0000256" key="2">
    <source>
        <dbReference type="ARBA" id="ARBA00022695"/>
    </source>
</evidence>
<evidence type="ECO:0000256" key="6">
    <source>
        <dbReference type="ARBA" id="ARBA00023118"/>
    </source>
</evidence>
<dbReference type="InterPro" id="IPR000477">
    <property type="entry name" value="RT_dom"/>
</dbReference>
<evidence type="ECO:0000256" key="7">
    <source>
        <dbReference type="ARBA" id="ARBA00034120"/>
    </source>
</evidence>
<dbReference type="RefSeq" id="WP_121443273.1">
    <property type="nucleotide sequence ID" value="NZ_CP021072.1"/>
</dbReference>
<evidence type="ECO:0000256" key="5">
    <source>
        <dbReference type="ARBA" id="ARBA00022918"/>
    </source>
</evidence>
<proteinExistence type="inferred from homology"/>
<comment type="similarity">
    <text evidence="7">Belongs to the bacterial reverse transcriptase family.</text>
</comment>
<name>A0AAD0TZ57_9BACT</name>
<evidence type="ECO:0000256" key="3">
    <source>
        <dbReference type="ARBA" id="ARBA00022723"/>
    </source>
</evidence>